<organism evidence="1 2">
    <name type="scientific">Vibrio tapetis subsp. tapetis</name>
    <dbReference type="NCBI Taxonomy" id="1671868"/>
    <lineage>
        <taxon>Bacteria</taxon>
        <taxon>Pseudomonadati</taxon>
        <taxon>Pseudomonadota</taxon>
        <taxon>Gammaproteobacteria</taxon>
        <taxon>Vibrionales</taxon>
        <taxon>Vibrionaceae</taxon>
        <taxon>Vibrio</taxon>
    </lineage>
</organism>
<name>A0A2N8ZMT1_9VIBR</name>
<proteinExistence type="predicted"/>
<dbReference type="Proteomes" id="UP000235828">
    <property type="component" value="Chromosome B"/>
</dbReference>
<keyword evidence="2" id="KW-1185">Reference proteome</keyword>
<dbReference type="RefSeq" id="WP_197708686.1">
    <property type="nucleotide sequence ID" value="NZ_LT960612.1"/>
</dbReference>
<accession>A0A2N8ZMT1</accession>
<gene>
    <name evidence="1" type="ORF">VTAP4600_B1623</name>
</gene>
<protein>
    <submittedName>
        <fullName evidence="1">Uncharacterized protein</fullName>
    </submittedName>
</protein>
<reference evidence="1 2" key="1">
    <citation type="submission" date="2017-10" db="EMBL/GenBank/DDBJ databases">
        <authorList>
            <person name="Banno H."/>
            <person name="Chua N.-H."/>
        </authorList>
    </citation>
    <scope>NUCLEOTIDE SEQUENCE [LARGE SCALE GENOMIC DNA]</scope>
    <source>
        <strain evidence="1">Vibrio tapetis CECT4600</strain>
    </source>
</reference>
<evidence type="ECO:0000313" key="2">
    <source>
        <dbReference type="Proteomes" id="UP000235828"/>
    </source>
</evidence>
<dbReference type="AlphaFoldDB" id="A0A2N8ZMT1"/>
<dbReference type="EMBL" id="LT960612">
    <property type="protein sequence ID" value="SON53234.1"/>
    <property type="molecule type" value="Genomic_DNA"/>
</dbReference>
<sequence length="94" mass="10218">MIKQKQTIVIIGRTSGFGEAVANHSLGDANIIHVAGLSTGLDVNDEKQTVAYFESIGAFDHLMITVGSYAPPGKNQEKHLKQRLLTHWQSATNT</sequence>
<dbReference type="KEGG" id="vta:B1623"/>
<evidence type="ECO:0000313" key="1">
    <source>
        <dbReference type="EMBL" id="SON53234.1"/>
    </source>
</evidence>
<dbReference type="Gene3D" id="3.40.50.720">
    <property type="entry name" value="NAD(P)-binding Rossmann-like Domain"/>
    <property type="match status" value="1"/>
</dbReference>